<accession>A0ABZ0QRY1</accession>
<organism evidence="2 3">
    <name type="scientific">Thermaerobacter composti</name>
    <dbReference type="NCBI Taxonomy" id="554949"/>
    <lineage>
        <taxon>Bacteria</taxon>
        <taxon>Bacillati</taxon>
        <taxon>Bacillota</taxon>
        <taxon>Clostridia</taxon>
        <taxon>Eubacteriales</taxon>
        <taxon>Clostridiales Family XVII. Incertae Sedis</taxon>
        <taxon>Thermaerobacter</taxon>
    </lineage>
</organism>
<name>A0ABZ0QRY1_9FIRM</name>
<feature type="transmembrane region" description="Helical" evidence="1">
    <location>
        <begin position="73"/>
        <end position="93"/>
    </location>
</feature>
<dbReference type="InterPro" id="IPR010001">
    <property type="entry name" value="BofA"/>
</dbReference>
<dbReference type="Proteomes" id="UP001304683">
    <property type="component" value="Chromosome"/>
</dbReference>
<keyword evidence="3" id="KW-1185">Reference proteome</keyword>
<feature type="transmembrane region" description="Helical" evidence="1">
    <location>
        <begin position="6"/>
        <end position="28"/>
    </location>
</feature>
<keyword evidence="1" id="KW-0812">Transmembrane</keyword>
<evidence type="ECO:0000256" key="1">
    <source>
        <dbReference type="SAM" id="Phobius"/>
    </source>
</evidence>
<dbReference type="EMBL" id="CP132508">
    <property type="protein sequence ID" value="WPD19130.1"/>
    <property type="molecule type" value="Genomic_DNA"/>
</dbReference>
<gene>
    <name evidence="2" type="ORF">Q5761_00120</name>
</gene>
<evidence type="ECO:0000313" key="2">
    <source>
        <dbReference type="EMBL" id="WPD19130.1"/>
    </source>
</evidence>
<proteinExistence type="predicted"/>
<evidence type="ECO:0000313" key="3">
    <source>
        <dbReference type="Proteomes" id="UP001304683"/>
    </source>
</evidence>
<dbReference type="RefSeq" id="WP_318750742.1">
    <property type="nucleotide sequence ID" value="NZ_CP132508.1"/>
</dbReference>
<reference evidence="2 3" key="1">
    <citation type="submission" date="2023-08" db="EMBL/GenBank/DDBJ databases">
        <title>Genome sequence of Thermaerobacter compostii strain Ins1, a spore-forming filamentous bacterium isolated from a deep geothermal reservoir.</title>
        <authorList>
            <person name="Bregnard D."/>
            <person name="Gonzalez D."/>
            <person name="Junier P."/>
        </authorList>
    </citation>
    <scope>NUCLEOTIDE SEQUENCE [LARGE SCALE GENOMIC DNA]</scope>
    <source>
        <strain evidence="2 3">Ins1</strain>
    </source>
</reference>
<keyword evidence="1" id="KW-1133">Transmembrane helix</keyword>
<dbReference type="Pfam" id="PF07441">
    <property type="entry name" value="BofA"/>
    <property type="match status" value="1"/>
</dbReference>
<keyword evidence="1" id="KW-0472">Membrane</keyword>
<protein>
    <submittedName>
        <fullName evidence="2">Pro-sigmaK processing inhibitor BofA family protein</fullName>
    </submittedName>
</protein>
<feature type="transmembrane region" description="Helical" evidence="1">
    <location>
        <begin position="40"/>
        <end position="61"/>
    </location>
</feature>
<sequence>MRAIATEGAWAVAGVAAVVVGALVWRLVGASTAGEAVARLVGDLLVGTGWILALNVLLAPLGAHVGWNPATAWLAGSLGLPGAIALALVAVMARWRP</sequence>